<protein>
    <submittedName>
        <fullName evidence="2">Uncharacterized protein</fullName>
    </submittedName>
</protein>
<evidence type="ECO:0000256" key="1">
    <source>
        <dbReference type="SAM" id="MobiDB-lite"/>
    </source>
</evidence>
<comment type="caution">
    <text evidence="2">The sequence shown here is derived from an EMBL/GenBank/DDBJ whole genome shotgun (WGS) entry which is preliminary data.</text>
</comment>
<reference evidence="2 3" key="1">
    <citation type="submission" date="2024-03" db="EMBL/GenBank/DDBJ databases">
        <title>Adaptation during the transition from Ophiocordyceps entomopathogen to insect associate is accompanied by gene loss and intensified selection.</title>
        <authorList>
            <person name="Ward C.M."/>
            <person name="Onetto C.A."/>
            <person name="Borneman A.R."/>
        </authorList>
    </citation>
    <scope>NUCLEOTIDE SEQUENCE [LARGE SCALE GENOMIC DNA]</scope>
    <source>
        <strain evidence="2">AWRI1</strain>
        <tissue evidence="2">Single Adult Female</tissue>
    </source>
</reference>
<sequence>MSRVRVGVPIPIGYNMHYSLHFTGIRVYKTEAIFGVALLQSMVRRNSIYLYPFYDIDRFIYRSEAAGVCQRLRIRERVLIGGNRMNDEGDGSGGGGDDDDDDDRRLVSRFLISPSSPFHDFPFASQLIRAVASFPRSRTTSDARQNANGSEST</sequence>
<name>A0AAN9TMU3_9HEMI</name>
<proteinExistence type="predicted"/>
<dbReference type="EMBL" id="JBBCAQ010000010">
    <property type="protein sequence ID" value="KAK7600838.1"/>
    <property type="molecule type" value="Genomic_DNA"/>
</dbReference>
<accession>A0AAN9TMU3</accession>
<evidence type="ECO:0000313" key="2">
    <source>
        <dbReference type="EMBL" id="KAK7600838.1"/>
    </source>
</evidence>
<dbReference type="AlphaFoldDB" id="A0AAN9TMU3"/>
<dbReference type="Proteomes" id="UP001367676">
    <property type="component" value="Unassembled WGS sequence"/>
</dbReference>
<feature type="region of interest" description="Disordered" evidence="1">
    <location>
        <begin position="83"/>
        <end position="103"/>
    </location>
</feature>
<evidence type="ECO:0000313" key="3">
    <source>
        <dbReference type="Proteomes" id="UP001367676"/>
    </source>
</evidence>
<organism evidence="2 3">
    <name type="scientific">Parthenolecanium corni</name>
    <dbReference type="NCBI Taxonomy" id="536013"/>
    <lineage>
        <taxon>Eukaryota</taxon>
        <taxon>Metazoa</taxon>
        <taxon>Ecdysozoa</taxon>
        <taxon>Arthropoda</taxon>
        <taxon>Hexapoda</taxon>
        <taxon>Insecta</taxon>
        <taxon>Pterygota</taxon>
        <taxon>Neoptera</taxon>
        <taxon>Paraneoptera</taxon>
        <taxon>Hemiptera</taxon>
        <taxon>Sternorrhyncha</taxon>
        <taxon>Coccoidea</taxon>
        <taxon>Coccidae</taxon>
        <taxon>Parthenolecanium</taxon>
    </lineage>
</organism>
<gene>
    <name evidence="2" type="ORF">V9T40_008279</name>
</gene>
<keyword evidence="3" id="KW-1185">Reference proteome</keyword>